<reference evidence="5 6" key="1">
    <citation type="submission" date="2016-10" db="EMBL/GenBank/DDBJ databases">
        <authorList>
            <person name="de Groot N.N."/>
        </authorList>
    </citation>
    <scope>NUCLEOTIDE SEQUENCE [LARGE SCALE GENOMIC DNA]</scope>
    <source>
        <strain evidence="5 6">DSM 12992</strain>
    </source>
</reference>
<dbReference type="SUPFAM" id="SSF56601">
    <property type="entry name" value="beta-lactamase/transpeptidase-like"/>
    <property type="match status" value="1"/>
</dbReference>
<dbReference type="RefSeq" id="WP_090093303.1">
    <property type="nucleotide sequence ID" value="NZ_FOMG01000026.1"/>
</dbReference>
<keyword evidence="3" id="KW-0732">Signal</keyword>
<accession>A0A1I1QPV4</accession>
<dbReference type="PANTHER" id="PTHR46825:SF11">
    <property type="entry name" value="PENICILLIN-BINDING PROTEIN 4"/>
    <property type="match status" value="1"/>
</dbReference>
<dbReference type="GO" id="GO:0016020">
    <property type="term" value="C:membrane"/>
    <property type="evidence" value="ECO:0007669"/>
    <property type="project" value="UniProtKB-SubCell"/>
</dbReference>
<protein>
    <submittedName>
        <fullName evidence="5">CubicO group peptidase, beta-lactamase class C family</fullName>
    </submittedName>
</protein>
<organism evidence="5 6">
    <name type="scientific">Clostridium uliginosum</name>
    <dbReference type="NCBI Taxonomy" id="119641"/>
    <lineage>
        <taxon>Bacteria</taxon>
        <taxon>Bacillati</taxon>
        <taxon>Bacillota</taxon>
        <taxon>Clostridia</taxon>
        <taxon>Eubacteriales</taxon>
        <taxon>Clostridiaceae</taxon>
        <taxon>Clostridium</taxon>
    </lineage>
</organism>
<comment type="subcellular location">
    <subcellularLocation>
        <location evidence="1">Membrane</location>
    </subcellularLocation>
</comment>
<sequence length="700" mass="77461">MKRKIIAGLVLTLVFSYFSSIQALAIEKDSSSNQTVTQVNKAEEPLSMTETIKQQAQLLVNKYGTTSVQYAVIDSGKIVLSDNAGVYNKAENRSLTKDNMYGIGSMSKMFVAASVMKLVDEGKIDLDTPVVNYIPKFKMADERYKQITPRMLINHSSGLMGTTFNNTFLLNDNDTIGYDKLLSELSTQRLKADPGEFSVYCNDGFTLAQLLVEQVSCMDFTTYIHENFTKPLELSNTKTPRDTFDRTSISKAYNASDKKELPVENVNIIGTGGIYSTAEDLCQFTRIFTDTNNSILSKKSIEAMAQKEYEKGIYNKSEDNIQGYGLGWDSVNCFPFNRYGITALAKGGDTFAYHGNMITLPQYGLSVAVISSGGSSSYDQAFGTSILLQVLKEKGIISKILPDVTLPESKTAQMPKELTKYSGLYNAGNIMANSTVDPNGTLTLSIVGTSKSSDQVFTYTDDGYFTSADGDCKCKFVEEKNGVTYLERRAYITYDGLPQTVIWDYNLQKVDSNPLSDNLKAAWESRKNKDYYVLNEKYTSETYMKFFNARHITLNDEAPGYLMGHKIVNENEAKAITKIPGTIGRDLFDYNFYTENGVEYLKTGSNIAVSSDAVPALSKDLATVTIAQDGYAKWYTVSSEMADKTMKVELPINGAFAVYDANGSCVNYSYISGENSISLADGYHVVFMGDKGAVFNVSFK</sequence>
<dbReference type="InterPro" id="IPR050491">
    <property type="entry name" value="AmpC-like"/>
</dbReference>
<evidence type="ECO:0000313" key="5">
    <source>
        <dbReference type="EMBL" id="SFD24134.1"/>
    </source>
</evidence>
<gene>
    <name evidence="5" type="ORF">SAMN05421842_12637</name>
</gene>
<evidence type="ECO:0000256" key="1">
    <source>
        <dbReference type="ARBA" id="ARBA00004370"/>
    </source>
</evidence>
<evidence type="ECO:0000259" key="4">
    <source>
        <dbReference type="Pfam" id="PF00144"/>
    </source>
</evidence>
<dbReference type="InterPro" id="IPR012338">
    <property type="entry name" value="Beta-lactam/transpept-like"/>
</dbReference>
<evidence type="ECO:0000313" key="6">
    <source>
        <dbReference type="Proteomes" id="UP000199263"/>
    </source>
</evidence>
<dbReference type="Proteomes" id="UP000199263">
    <property type="component" value="Unassembled WGS sequence"/>
</dbReference>
<feature type="domain" description="Beta-lactamase-related" evidence="4">
    <location>
        <begin position="59"/>
        <end position="376"/>
    </location>
</feature>
<evidence type="ECO:0000256" key="2">
    <source>
        <dbReference type="ARBA" id="ARBA00023136"/>
    </source>
</evidence>
<dbReference type="PANTHER" id="PTHR46825">
    <property type="entry name" value="D-ALANYL-D-ALANINE-CARBOXYPEPTIDASE/ENDOPEPTIDASE AMPH"/>
    <property type="match status" value="1"/>
</dbReference>
<evidence type="ECO:0000256" key="3">
    <source>
        <dbReference type="SAM" id="SignalP"/>
    </source>
</evidence>
<feature type="signal peptide" evidence="3">
    <location>
        <begin position="1"/>
        <end position="25"/>
    </location>
</feature>
<keyword evidence="6" id="KW-1185">Reference proteome</keyword>
<dbReference type="EMBL" id="FOMG01000026">
    <property type="protein sequence ID" value="SFD24134.1"/>
    <property type="molecule type" value="Genomic_DNA"/>
</dbReference>
<dbReference type="Pfam" id="PF00144">
    <property type="entry name" value="Beta-lactamase"/>
    <property type="match status" value="1"/>
</dbReference>
<proteinExistence type="predicted"/>
<feature type="chain" id="PRO_5011784372" evidence="3">
    <location>
        <begin position="26"/>
        <end position="700"/>
    </location>
</feature>
<keyword evidence="2" id="KW-0472">Membrane</keyword>
<dbReference type="STRING" id="119641.SAMN05421842_12637"/>
<dbReference type="Gene3D" id="3.40.710.10">
    <property type="entry name" value="DD-peptidase/beta-lactamase superfamily"/>
    <property type="match status" value="1"/>
</dbReference>
<dbReference type="InterPro" id="IPR001466">
    <property type="entry name" value="Beta-lactam-related"/>
</dbReference>
<dbReference type="AlphaFoldDB" id="A0A1I1QPV4"/>
<dbReference type="OrthoDB" id="9797709at2"/>
<name>A0A1I1QPV4_9CLOT</name>